<evidence type="ECO:0000313" key="2">
    <source>
        <dbReference type="EMBL" id="ABD11174.1"/>
    </source>
</evidence>
<name>Q2JC18_FRACC</name>
<evidence type="ECO:0000313" key="3">
    <source>
        <dbReference type="Proteomes" id="UP000001937"/>
    </source>
</evidence>
<accession>Q2JC18</accession>
<dbReference type="STRING" id="106370.Francci3_1798"/>
<dbReference type="AlphaFoldDB" id="Q2JC18"/>
<feature type="compositionally biased region" description="Basic residues" evidence="1">
    <location>
        <begin position="21"/>
        <end position="34"/>
    </location>
</feature>
<dbReference type="KEGG" id="fra:Francci3_1798"/>
<protein>
    <submittedName>
        <fullName evidence="2">Uncharacterized protein</fullName>
    </submittedName>
</protein>
<evidence type="ECO:0000256" key="1">
    <source>
        <dbReference type="SAM" id="MobiDB-lite"/>
    </source>
</evidence>
<proteinExistence type="predicted"/>
<dbReference type="EMBL" id="CP000249">
    <property type="protein sequence ID" value="ABD11174.1"/>
    <property type="molecule type" value="Genomic_DNA"/>
</dbReference>
<reference evidence="2 3" key="1">
    <citation type="journal article" date="2007" name="Genome Res.">
        <title>Genome characteristics of facultatively symbiotic Frankia sp. strains reflect host range and host plant biogeography.</title>
        <authorList>
            <person name="Normand P."/>
            <person name="Lapierre P."/>
            <person name="Tisa L.S."/>
            <person name="Gogarten J.P."/>
            <person name="Alloisio N."/>
            <person name="Bagnarol E."/>
            <person name="Bassi C.A."/>
            <person name="Berry A.M."/>
            <person name="Bickhart D.M."/>
            <person name="Choisne N."/>
            <person name="Couloux A."/>
            <person name="Cournoyer B."/>
            <person name="Cruveiller S."/>
            <person name="Daubin V."/>
            <person name="Demange N."/>
            <person name="Francino M.P."/>
            <person name="Goltsman E."/>
            <person name="Huang Y."/>
            <person name="Kopp O.R."/>
            <person name="Labarre L."/>
            <person name="Lapidus A."/>
            <person name="Lavire C."/>
            <person name="Marechal J."/>
            <person name="Martinez M."/>
            <person name="Mastronunzio J.E."/>
            <person name="Mullin B.C."/>
            <person name="Niemann J."/>
            <person name="Pujic P."/>
            <person name="Rawnsley T."/>
            <person name="Rouy Z."/>
            <person name="Schenowitz C."/>
            <person name="Sellstedt A."/>
            <person name="Tavares F."/>
            <person name="Tomkins J.P."/>
            <person name="Vallenet D."/>
            <person name="Valverde C."/>
            <person name="Wall L.G."/>
            <person name="Wang Y."/>
            <person name="Medigue C."/>
            <person name="Benson D.R."/>
        </authorList>
    </citation>
    <scope>NUCLEOTIDE SEQUENCE [LARGE SCALE GENOMIC DNA]</scope>
    <source>
        <strain evidence="3">DSM 45818 / CECT 9043 / CcI3</strain>
    </source>
</reference>
<gene>
    <name evidence="2" type="ordered locus">Francci3_1798</name>
</gene>
<keyword evidence="3" id="KW-1185">Reference proteome</keyword>
<feature type="region of interest" description="Disordered" evidence="1">
    <location>
        <begin position="1"/>
        <end position="57"/>
    </location>
</feature>
<dbReference type="HOGENOM" id="CLU_1832245_0_0_11"/>
<sequence length="140" mass="15140">MRGPAENRQGLSERRTAGRGSRLRRARRRWRLGGHRVSSYDDAPDAGGQSDRLGREDGMTSITVVVHPGQLDGVEAGAVQPADAVDPGEHLSRCLVEVRALGPVVHRRRGEVVVLRVADDLSVTRGQDPREQGEVGLPAP</sequence>
<dbReference type="Proteomes" id="UP000001937">
    <property type="component" value="Chromosome"/>
</dbReference>
<organism evidence="2 3">
    <name type="scientific">Frankia casuarinae (strain DSM 45818 / CECT 9043 / HFP020203 / CcI3)</name>
    <dbReference type="NCBI Taxonomy" id="106370"/>
    <lineage>
        <taxon>Bacteria</taxon>
        <taxon>Bacillati</taxon>
        <taxon>Actinomycetota</taxon>
        <taxon>Actinomycetes</taxon>
        <taxon>Frankiales</taxon>
        <taxon>Frankiaceae</taxon>
        <taxon>Frankia</taxon>
    </lineage>
</organism>